<sequence length="192" mass="22627">MKNILYIVFLCFFHTAIFAQQDTLTTEKTILKNKELLDRATDPLAPSRAAFYSAIVPGLGQIYNRSYWKLPLVYGGMGTSMYFYFHNQKQYQLLRDDYKRRLKLGSAYDRANERFGQLDDDRIIRAQRQFQKSRDLCLVITLGIYILNIVDANVDAHLQQFNVDDDLSFEPSFQFNEVNQSYQFGMTMRYKF</sequence>
<comment type="caution">
    <text evidence="3">The sequence shown here is derived from an EMBL/GenBank/DDBJ whole genome shotgun (WGS) entry which is preliminary data.</text>
</comment>
<dbReference type="RefSeq" id="WP_290363639.1">
    <property type="nucleotide sequence ID" value="NZ_JAUFQU010000001.1"/>
</dbReference>
<evidence type="ECO:0000313" key="4">
    <source>
        <dbReference type="Proteomes" id="UP001242368"/>
    </source>
</evidence>
<keyword evidence="4" id="KW-1185">Reference proteome</keyword>
<evidence type="ECO:0000256" key="1">
    <source>
        <dbReference type="SAM" id="SignalP"/>
    </source>
</evidence>
<feature type="domain" description="DUF5683" evidence="2">
    <location>
        <begin position="43"/>
        <end position="192"/>
    </location>
</feature>
<name>A0ABT8CT35_9FLAO</name>
<keyword evidence="1" id="KW-0732">Signal</keyword>
<dbReference type="InterPro" id="IPR043738">
    <property type="entry name" value="DUF5683"/>
</dbReference>
<gene>
    <name evidence="3" type="ORF">QW060_11120</name>
</gene>
<dbReference type="EMBL" id="JAUFQU010000001">
    <property type="protein sequence ID" value="MDN3707673.1"/>
    <property type="molecule type" value="Genomic_DNA"/>
</dbReference>
<organism evidence="3 4">
    <name type="scientific">Paenimyroides ceti</name>
    <dbReference type="NCBI Taxonomy" id="395087"/>
    <lineage>
        <taxon>Bacteria</taxon>
        <taxon>Pseudomonadati</taxon>
        <taxon>Bacteroidota</taxon>
        <taxon>Flavobacteriia</taxon>
        <taxon>Flavobacteriales</taxon>
        <taxon>Flavobacteriaceae</taxon>
        <taxon>Paenimyroides</taxon>
    </lineage>
</organism>
<reference evidence="4" key="1">
    <citation type="journal article" date="2019" name="Int. J. Syst. Evol. Microbiol.">
        <title>The Global Catalogue of Microorganisms (GCM) 10K type strain sequencing project: providing services to taxonomists for standard genome sequencing and annotation.</title>
        <authorList>
            <consortium name="The Broad Institute Genomics Platform"/>
            <consortium name="The Broad Institute Genome Sequencing Center for Infectious Disease"/>
            <person name="Wu L."/>
            <person name="Ma J."/>
        </authorList>
    </citation>
    <scope>NUCLEOTIDE SEQUENCE [LARGE SCALE GENOMIC DNA]</scope>
    <source>
        <strain evidence="4">CECT 7184</strain>
    </source>
</reference>
<dbReference type="Proteomes" id="UP001242368">
    <property type="component" value="Unassembled WGS sequence"/>
</dbReference>
<accession>A0ABT8CT35</accession>
<feature type="signal peptide" evidence="1">
    <location>
        <begin position="1"/>
        <end position="19"/>
    </location>
</feature>
<feature type="chain" id="PRO_5047531919" evidence="1">
    <location>
        <begin position="20"/>
        <end position="192"/>
    </location>
</feature>
<proteinExistence type="predicted"/>
<evidence type="ECO:0000259" key="2">
    <source>
        <dbReference type="Pfam" id="PF18935"/>
    </source>
</evidence>
<protein>
    <submittedName>
        <fullName evidence="3">DUF5683 domain-containing protein</fullName>
    </submittedName>
</protein>
<dbReference type="Pfam" id="PF18935">
    <property type="entry name" value="DUF5683"/>
    <property type="match status" value="1"/>
</dbReference>
<evidence type="ECO:0000313" key="3">
    <source>
        <dbReference type="EMBL" id="MDN3707673.1"/>
    </source>
</evidence>